<dbReference type="Gene3D" id="2.60.40.3120">
    <property type="match status" value="1"/>
</dbReference>
<dbReference type="Gene3D" id="3.40.630.10">
    <property type="entry name" value="Zn peptidases"/>
    <property type="match status" value="1"/>
</dbReference>
<dbReference type="PANTHER" id="PTHR12756:SF11">
    <property type="entry name" value="CYTOSOLIC CARBOXYPEPTIDASE 1"/>
    <property type="match status" value="1"/>
</dbReference>
<sequence>MLLGWRPKFIKTPILLYYNDELYIDLYKKSYPIIYQGYRPKDSFAFHSELTDNSSDCYPFDFTDKSLTAYAFLNKNKPIHSELVGMTKEAPVGCLHFDSKFESGNLDQVVMLNPYEYDLYMCPDTNTGSHMHWFYFSITGFTSLQPIKFNIVNISRNSPLFKAGMKPKGYSFIKVERGESSGWEYIGENVTFGPSKLNKLLDPGSKKYFFMLSFEYQPICVDDKVWIATTSPYTFTRLWKVIRCMKNDDSLYHTSHLKLSTLGKSLSLIDIPLLTITNPHSKLKKKVIIAIGRVHPSETVGSWVIEGFFRFILTRCQEARKLRDKFIFKIIPMCNPDGVIIGNSRTGLSGDDLNRCYLNPSEKFNPESKLIKDLVEKLTESGSKVYMFLDFHGHFCKKGSFMYGPSYPLHDLNYFQTRIIPKLLSERTCIFRYHSSRFIMERSKKSTARMVMWKELGIINAYTLETSYFGYLNKDRETMVFCIEDFYTLAEKLAKTIYEFYFMQKQERLFHKQKAKERSLKKQRPTPKTRESRNYENTPVNDMESDESSFGNQPFSLDAQSTNIASKVPSEMILPLNIIKEEFIERNFEEVIQMIKQDCSEGEESESQGSGSESDEIKEVIELPPLDKSRRNISIQEVEMPKIRDEFNKPKKKLVLNEKFAKRLEKIREKKRMNKLRKDKEKSNFPSIIQKAMTNSKLKELEKKEETNKMCN</sequence>
<reference evidence="6 7" key="1">
    <citation type="submission" date="2016-11" db="EMBL/GenBank/DDBJ databases">
        <title>The macronuclear genome of Stentor coeruleus: a giant cell with tiny introns.</title>
        <authorList>
            <person name="Slabodnick M."/>
            <person name="Ruby J.G."/>
            <person name="Reiff S.B."/>
            <person name="Swart E.C."/>
            <person name="Gosai S."/>
            <person name="Prabakaran S."/>
            <person name="Witkowska E."/>
            <person name="Larue G.E."/>
            <person name="Fisher S."/>
            <person name="Freeman R.M."/>
            <person name="Gunawardena J."/>
            <person name="Chu W."/>
            <person name="Stover N.A."/>
            <person name="Gregory B.D."/>
            <person name="Nowacki M."/>
            <person name="Derisi J."/>
            <person name="Roy S.W."/>
            <person name="Marshall W.F."/>
            <person name="Sood P."/>
        </authorList>
    </citation>
    <scope>NUCLEOTIDE SEQUENCE [LARGE SCALE GENOMIC DNA]</scope>
    <source>
        <strain evidence="6">WM001</strain>
    </source>
</reference>
<evidence type="ECO:0000313" key="7">
    <source>
        <dbReference type="Proteomes" id="UP000187209"/>
    </source>
</evidence>
<dbReference type="EMBL" id="MPUH01000038">
    <property type="protein sequence ID" value="OMJ93691.1"/>
    <property type="molecule type" value="Genomic_DNA"/>
</dbReference>
<evidence type="ECO:0000313" key="6">
    <source>
        <dbReference type="EMBL" id="OMJ93691.1"/>
    </source>
</evidence>
<protein>
    <recommendedName>
        <fullName evidence="5">Peptidase M14 domain-containing protein</fullName>
    </recommendedName>
</protein>
<dbReference type="SUPFAM" id="SSF53187">
    <property type="entry name" value="Zn-dependent exopeptidases"/>
    <property type="match status" value="1"/>
</dbReference>
<dbReference type="Pfam" id="PF18027">
    <property type="entry name" value="Pepdidase_M14_N"/>
    <property type="match status" value="1"/>
</dbReference>
<organism evidence="6 7">
    <name type="scientific">Stentor coeruleus</name>
    <dbReference type="NCBI Taxonomy" id="5963"/>
    <lineage>
        <taxon>Eukaryota</taxon>
        <taxon>Sar</taxon>
        <taxon>Alveolata</taxon>
        <taxon>Ciliophora</taxon>
        <taxon>Postciliodesmatophora</taxon>
        <taxon>Heterotrichea</taxon>
        <taxon>Heterotrichida</taxon>
        <taxon>Stentoridae</taxon>
        <taxon>Stentor</taxon>
    </lineage>
</organism>
<evidence type="ECO:0000256" key="3">
    <source>
        <dbReference type="PROSITE-ProRule" id="PRU01379"/>
    </source>
</evidence>
<evidence type="ECO:0000256" key="1">
    <source>
        <dbReference type="ARBA" id="ARBA00001947"/>
    </source>
</evidence>
<comment type="caution">
    <text evidence="6">The sequence shown here is derived from an EMBL/GenBank/DDBJ whole genome shotgun (WGS) entry which is preliminary data.</text>
</comment>
<accession>A0A1R2CXJ9</accession>
<dbReference type="PROSITE" id="PS52035">
    <property type="entry name" value="PEPTIDASE_M14"/>
    <property type="match status" value="1"/>
</dbReference>
<proteinExistence type="inferred from homology"/>
<dbReference type="InterPro" id="IPR040626">
    <property type="entry name" value="Pepdidase_M14_N"/>
</dbReference>
<dbReference type="GO" id="GO:0008270">
    <property type="term" value="F:zinc ion binding"/>
    <property type="evidence" value="ECO:0007669"/>
    <property type="project" value="InterPro"/>
</dbReference>
<dbReference type="GO" id="GO:0006508">
    <property type="term" value="P:proteolysis"/>
    <property type="evidence" value="ECO:0007669"/>
    <property type="project" value="InterPro"/>
</dbReference>
<dbReference type="AlphaFoldDB" id="A0A1R2CXJ9"/>
<feature type="region of interest" description="Disordered" evidence="4">
    <location>
        <begin position="598"/>
        <end position="618"/>
    </location>
</feature>
<feature type="domain" description="Peptidase M14" evidence="5">
    <location>
        <begin position="231"/>
        <end position="496"/>
    </location>
</feature>
<evidence type="ECO:0000259" key="5">
    <source>
        <dbReference type="PROSITE" id="PS52035"/>
    </source>
</evidence>
<dbReference type="InterPro" id="IPR000834">
    <property type="entry name" value="Peptidase_M14"/>
</dbReference>
<dbReference type="GO" id="GO:0004181">
    <property type="term" value="F:metallocarboxypeptidase activity"/>
    <property type="evidence" value="ECO:0007669"/>
    <property type="project" value="InterPro"/>
</dbReference>
<gene>
    <name evidence="6" type="ORF">SteCoe_3255</name>
</gene>
<dbReference type="Pfam" id="PF00246">
    <property type="entry name" value="Peptidase_M14"/>
    <property type="match status" value="1"/>
</dbReference>
<name>A0A1R2CXJ9_9CILI</name>
<feature type="region of interest" description="Disordered" evidence="4">
    <location>
        <begin position="513"/>
        <end position="556"/>
    </location>
</feature>
<dbReference type="Proteomes" id="UP000187209">
    <property type="component" value="Unassembled WGS sequence"/>
</dbReference>
<dbReference type="OrthoDB" id="10253041at2759"/>
<evidence type="ECO:0000256" key="4">
    <source>
        <dbReference type="SAM" id="MobiDB-lite"/>
    </source>
</evidence>
<comment type="cofactor">
    <cofactor evidence="1">
        <name>Zn(2+)</name>
        <dbReference type="ChEBI" id="CHEBI:29105"/>
    </cofactor>
</comment>
<keyword evidence="7" id="KW-1185">Reference proteome</keyword>
<comment type="similarity">
    <text evidence="2 3">Belongs to the peptidase M14 family.</text>
</comment>
<dbReference type="InterPro" id="IPR050821">
    <property type="entry name" value="Cytosolic_carboxypeptidase"/>
</dbReference>
<feature type="active site" description="Proton donor/acceptor" evidence="3">
    <location>
        <position position="465"/>
    </location>
</feature>
<evidence type="ECO:0000256" key="2">
    <source>
        <dbReference type="ARBA" id="ARBA00005988"/>
    </source>
</evidence>
<dbReference type="PANTHER" id="PTHR12756">
    <property type="entry name" value="CYTOSOLIC CARBOXYPEPTIDASE"/>
    <property type="match status" value="1"/>
</dbReference>